<keyword evidence="2" id="KW-1185">Reference proteome</keyword>
<proteinExistence type="predicted"/>
<gene>
    <name evidence="1" type="ORF">OWV82_006823</name>
</gene>
<name>A0ACC1YLF5_MELAZ</name>
<dbReference type="EMBL" id="CM051396">
    <property type="protein sequence ID" value="KAJ4723450.1"/>
    <property type="molecule type" value="Genomic_DNA"/>
</dbReference>
<accession>A0ACC1YLF5</accession>
<evidence type="ECO:0000313" key="2">
    <source>
        <dbReference type="Proteomes" id="UP001164539"/>
    </source>
</evidence>
<evidence type="ECO:0000313" key="1">
    <source>
        <dbReference type="EMBL" id="KAJ4723450.1"/>
    </source>
</evidence>
<protein>
    <submittedName>
        <fullName evidence="1">Protein SHOOT GRAVITROPISM 6</fullName>
    </submittedName>
</protein>
<comment type="caution">
    <text evidence="1">The sequence shown here is derived from an EMBL/GenBank/DDBJ whole genome shotgun (WGS) entry which is preliminary data.</text>
</comment>
<organism evidence="1 2">
    <name type="scientific">Melia azedarach</name>
    <name type="common">Chinaberry tree</name>
    <dbReference type="NCBI Taxonomy" id="155640"/>
    <lineage>
        <taxon>Eukaryota</taxon>
        <taxon>Viridiplantae</taxon>
        <taxon>Streptophyta</taxon>
        <taxon>Embryophyta</taxon>
        <taxon>Tracheophyta</taxon>
        <taxon>Spermatophyta</taxon>
        <taxon>Magnoliopsida</taxon>
        <taxon>eudicotyledons</taxon>
        <taxon>Gunneridae</taxon>
        <taxon>Pentapetalae</taxon>
        <taxon>rosids</taxon>
        <taxon>malvids</taxon>
        <taxon>Sapindales</taxon>
        <taxon>Meliaceae</taxon>
        <taxon>Melia</taxon>
    </lineage>
</organism>
<sequence>MQMNLLSLGKRRWHLSRTLNPLLLLDCCYAVSRVGRWRFGNLAGIFQVMAFGVCALDKKNTNPAVMAKPLRLLLQKRSPRRSLIQIGKELCCLLLQAHIFLTL</sequence>
<reference evidence="1 2" key="1">
    <citation type="journal article" date="2023" name="Science">
        <title>Complex scaffold remodeling in plant triterpene biosynthesis.</title>
        <authorList>
            <person name="De La Pena R."/>
            <person name="Hodgson H."/>
            <person name="Liu J.C."/>
            <person name="Stephenson M.J."/>
            <person name="Martin A.C."/>
            <person name="Owen C."/>
            <person name="Harkess A."/>
            <person name="Leebens-Mack J."/>
            <person name="Jimenez L.E."/>
            <person name="Osbourn A."/>
            <person name="Sattely E.S."/>
        </authorList>
    </citation>
    <scope>NUCLEOTIDE SEQUENCE [LARGE SCALE GENOMIC DNA]</scope>
    <source>
        <strain evidence="2">cv. JPN11</strain>
        <tissue evidence="1">Leaf</tissue>
    </source>
</reference>
<dbReference type="Proteomes" id="UP001164539">
    <property type="component" value="Chromosome 3"/>
</dbReference>